<comment type="caution">
    <text evidence="1">The sequence shown here is derived from an EMBL/GenBank/DDBJ whole genome shotgun (WGS) entry which is preliminary data.</text>
</comment>
<evidence type="ECO:0000313" key="1">
    <source>
        <dbReference type="EMBL" id="EET62482.1"/>
    </source>
</evidence>
<organism evidence="1 2">
    <name type="scientific">Marvinbryantia formatexigens DSM 14469</name>
    <dbReference type="NCBI Taxonomy" id="478749"/>
    <lineage>
        <taxon>Bacteria</taxon>
        <taxon>Bacillati</taxon>
        <taxon>Bacillota</taxon>
        <taxon>Clostridia</taxon>
        <taxon>Lachnospirales</taxon>
        <taxon>Lachnospiraceae</taxon>
        <taxon>Marvinbryantia</taxon>
    </lineage>
</organism>
<accession>C6LA75</accession>
<dbReference type="EMBL" id="ACCL02000002">
    <property type="protein sequence ID" value="EET62482.1"/>
    <property type="molecule type" value="Genomic_DNA"/>
</dbReference>
<dbReference type="Proteomes" id="UP000005561">
    <property type="component" value="Unassembled WGS sequence"/>
</dbReference>
<evidence type="ECO:0000313" key="2">
    <source>
        <dbReference type="Proteomes" id="UP000005561"/>
    </source>
</evidence>
<gene>
    <name evidence="1" type="ORF">BRYFOR_05517</name>
</gene>
<name>C6LA75_9FIRM</name>
<protein>
    <submittedName>
        <fullName evidence="1">Uncharacterized protein</fullName>
    </submittedName>
</protein>
<sequence>MIRELAFISPISAMGYLNNVRIKFLSWKIPFCVKIQKAYLNTIKKKIICNSTMSFTTIVNDHTVFILFDDLSLGPIPVRIIFSHNNASINSNQLILTIMPRITYMAGNRKK</sequence>
<keyword evidence="2" id="KW-1185">Reference proteome</keyword>
<dbReference type="AlphaFoldDB" id="C6LA75"/>
<proteinExistence type="predicted"/>
<reference evidence="1" key="1">
    <citation type="submission" date="2009-07" db="EMBL/GenBank/DDBJ databases">
        <authorList>
            <person name="Weinstock G."/>
            <person name="Sodergren E."/>
            <person name="Clifton S."/>
            <person name="Fulton L."/>
            <person name="Fulton B."/>
            <person name="Courtney L."/>
            <person name="Fronick C."/>
            <person name="Harrison M."/>
            <person name="Strong C."/>
            <person name="Farmer C."/>
            <person name="Delahaunty K."/>
            <person name="Markovic C."/>
            <person name="Hall O."/>
            <person name="Minx P."/>
            <person name="Tomlinson C."/>
            <person name="Mitreva M."/>
            <person name="Nelson J."/>
            <person name="Hou S."/>
            <person name="Wollam A."/>
            <person name="Pepin K.H."/>
            <person name="Johnson M."/>
            <person name="Bhonagiri V."/>
            <person name="Nash W.E."/>
            <person name="Warren W."/>
            <person name="Chinwalla A."/>
            <person name="Mardis E.R."/>
            <person name="Wilson R.K."/>
        </authorList>
    </citation>
    <scope>NUCLEOTIDE SEQUENCE [LARGE SCALE GENOMIC DNA]</scope>
    <source>
        <strain evidence="1">DSM 14469</strain>
    </source>
</reference>